<evidence type="ECO:0000313" key="4">
    <source>
        <dbReference type="Proteomes" id="UP000265663"/>
    </source>
</evidence>
<keyword evidence="4" id="KW-1185">Reference proteome</keyword>
<dbReference type="OrthoDB" id="3787216at2759"/>
<dbReference type="EMBL" id="KE747811">
    <property type="protein sequence ID" value="RMZ67749.1"/>
    <property type="molecule type" value="Genomic_DNA"/>
</dbReference>
<organism evidence="3 4">
    <name type="scientific">Pyrenophora seminiperda CCB06</name>
    <dbReference type="NCBI Taxonomy" id="1302712"/>
    <lineage>
        <taxon>Eukaryota</taxon>
        <taxon>Fungi</taxon>
        <taxon>Dikarya</taxon>
        <taxon>Ascomycota</taxon>
        <taxon>Pezizomycotina</taxon>
        <taxon>Dothideomycetes</taxon>
        <taxon>Pleosporomycetidae</taxon>
        <taxon>Pleosporales</taxon>
        <taxon>Pleosporineae</taxon>
        <taxon>Pleosporaceae</taxon>
        <taxon>Pyrenophora</taxon>
    </lineage>
</organism>
<feature type="domain" description="Nephrocystin 3-like N-terminal" evidence="2">
    <location>
        <begin position="68"/>
        <end position="139"/>
    </location>
</feature>
<evidence type="ECO:0000256" key="1">
    <source>
        <dbReference type="ARBA" id="ARBA00022737"/>
    </source>
</evidence>
<dbReference type="Proteomes" id="UP000265663">
    <property type="component" value="Unassembled WGS sequence"/>
</dbReference>
<proteinExistence type="predicted"/>
<dbReference type="InterPro" id="IPR056884">
    <property type="entry name" value="NPHP3-like_N"/>
</dbReference>
<gene>
    <name evidence="3" type="ORF">GMOD_00010128</name>
</gene>
<reference evidence="3 4" key="1">
    <citation type="journal article" date="2014" name="PLoS ONE">
        <title>De novo Genome Assembly of the Fungal Plant Pathogen Pyrenophora semeniperda.</title>
        <authorList>
            <person name="Soliai M.M."/>
            <person name="Meyer S.E."/>
            <person name="Udall J.A."/>
            <person name="Elzinga D.E."/>
            <person name="Hermansen R.A."/>
            <person name="Bodily P.M."/>
            <person name="Hart A.A."/>
            <person name="Coleman C.E."/>
        </authorList>
    </citation>
    <scope>NUCLEOTIDE SEQUENCE [LARGE SCALE GENOMIC DNA]</scope>
    <source>
        <strain evidence="3 4">CCB06</strain>
        <tissue evidence="3">Mycelium</tissue>
    </source>
</reference>
<evidence type="ECO:0000259" key="2">
    <source>
        <dbReference type="Pfam" id="PF24883"/>
    </source>
</evidence>
<keyword evidence="1" id="KW-0677">Repeat</keyword>
<name>A0A3M7LZY8_9PLEO</name>
<dbReference type="PANTHER" id="PTHR10039">
    <property type="entry name" value="AMELOGENIN"/>
    <property type="match status" value="1"/>
</dbReference>
<evidence type="ECO:0000313" key="3">
    <source>
        <dbReference type="EMBL" id="RMZ67749.1"/>
    </source>
</evidence>
<dbReference type="AlphaFoldDB" id="A0A3M7LZY8"/>
<dbReference type="Pfam" id="PF24883">
    <property type="entry name" value="NPHP3_N"/>
    <property type="match status" value="1"/>
</dbReference>
<sequence>MTYSGNQAYSESTNFYGNIHGNVNVPEKPREAGEPLSHQCLRDLRVTDPREDRARIEGDKDTLLQDCYAWILDDVSFQRWRTQNESRLLWIKGDPGKGKTMITMGVIVELELQSKSQPCLLAYFFCQSTMSELNNTVAVPREIKSMQRLSH</sequence>
<accession>A0A3M7LZY8</accession>
<protein>
    <submittedName>
        <fullName evidence="3">Vegetatible incompatibility HET-E-1</fullName>
    </submittedName>
</protein>